<dbReference type="InterPro" id="IPR058624">
    <property type="entry name" value="MdtA-like_HH"/>
</dbReference>
<feature type="coiled-coil region" evidence="3">
    <location>
        <begin position="92"/>
        <end position="148"/>
    </location>
</feature>
<gene>
    <name evidence="8" type="ORF">E0W69_004345</name>
</gene>
<evidence type="ECO:0000259" key="6">
    <source>
        <dbReference type="Pfam" id="PF25944"/>
    </source>
</evidence>
<dbReference type="AlphaFoldDB" id="A0A5P2FWM3"/>
<accession>A0A5P2FWM3</accession>
<proteinExistence type="inferred from homology"/>
<dbReference type="OrthoDB" id="9801814at2"/>
<evidence type="ECO:0000259" key="4">
    <source>
        <dbReference type="Pfam" id="PF25876"/>
    </source>
</evidence>
<dbReference type="Gene3D" id="2.40.50.100">
    <property type="match status" value="1"/>
</dbReference>
<feature type="domain" description="Multidrug resistance protein MdtA-like alpha-helical hairpin" evidence="4">
    <location>
        <begin position="93"/>
        <end position="145"/>
    </location>
</feature>
<dbReference type="InterPro" id="IPR058625">
    <property type="entry name" value="MdtA-like_BSH"/>
</dbReference>
<dbReference type="GO" id="GO:0005886">
    <property type="term" value="C:plasma membrane"/>
    <property type="evidence" value="ECO:0007669"/>
    <property type="project" value="TreeGrafter"/>
</dbReference>
<dbReference type="Pfam" id="PF25944">
    <property type="entry name" value="Beta-barrel_RND"/>
    <property type="match status" value="1"/>
</dbReference>
<organism evidence="8 9">
    <name type="scientific">Rhizosphaericola mali</name>
    <dbReference type="NCBI Taxonomy" id="2545455"/>
    <lineage>
        <taxon>Bacteria</taxon>
        <taxon>Pseudomonadati</taxon>
        <taxon>Bacteroidota</taxon>
        <taxon>Chitinophagia</taxon>
        <taxon>Chitinophagales</taxon>
        <taxon>Chitinophagaceae</taxon>
        <taxon>Rhizosphaericola</taxon>
    </lineage>
</organism>
<evidence type="ECO:0000256" key="1">
    <source>
        <dbReference type="ARBA" id="ARBA00004196"/>
    </source>
</evidence>
<dbReference type="Pfam" id="PF25967">
    <property type="entry name" value="RND-MFP_C"/>
    <property type="match status" value="1"/>
</dbReference>
<dbReference type="PANTHER" id="PTHR30158:SF23">
    <property type="entry name" value="MULTIDRUG RESISTANCE PROTEIN MEXA"/>
    <property type="match status" value="1"/>
</dbReference>
<feature type="domain" description="Multidrug resistance protein MdtA-like beta-barrel" evidence="6">
    <location>
        <begin position="188"/>
        <end position="268"/>
    </location>
</feature>
<dbReference type="GO" id="GO:0030313">
    <property type="term" value="C:cell envelope"/>
    <property type="evidence" value="ECO:0007669"/>
    <property type="project" value="UniProtKB-SubCell"/>
</dbReference>
<dbReference type="Gene3D" id="1.10.287.470">
    <property type="entry name" value="Helix hairpin bin"/>
    <property type="match status" value="1"/>
</dbReference>
<dbReference type="RefSeq" id="WP_131328811.1">
    <property type="nucleotide sequence ID" value="NZ_CP044016.1"/>
</dbReference>
<evidence type="ECO:0000256" key="3">
    <source>
        <dbReference type="SAM" id="Coils"/>
    </source>
</evidence>
<dbReference type="PANTHER" id="PTHR30158">
    <property type="entry name" value="ACRA/E-RELATED COMPONENT OF DRUG EFFLUX TRANSPORTER"/>
    <property type="match status" value="1"/>
</dbReference>
<dbReference type="GO" id="GO:0046677">
    <property type="term" value="P:response to antibiotic"/>
    <property type="evidence" value="ECO:0007669"/>
    <property type="project" value="TreeGrafter"/>
</dbReference>
<dbReference type="Pfam" id="PF25876">
    <property type="entry name" value="HH_MFP_RND"/>
    <property type="match status" value="1"/>
</dbReference>
<sequence length="361" mass="40601">MKGIFISMSLFAFICFTSCKQKEEAKEETGKLLVSTPIVMDTTIIQPYVCQIKSIRHIEIRSQERGYLEKIFVDEGQKVHKGELLFRIMPKLYNAERDKAAAEAQAARIEVQNTQSLSDKNIVAPNELAMAKAKLSQANAELALANTHLGFTEIRAPYDGIVDHLLMKLGSLVDDGDLLTTLSDNSQMWVYFNVPEAQYLDFKEAEKNRDSVMNVKLQMANQQIFDHPGIVKTIEADFDNETGNIAFRATFPNPEGLLRNGETGNVMVSQPVHNGVIIPQRATFEIMDKKYVYVVDAQNKVHLTLITTSAELPDLYVVGSGLKGDEKILLEGQRKVQDQDKIQYNFEDARKVISKLNLPTE</sequence>
<comment type="subcellular location">
    <subcellularLocation>
        <location evidence="1">Cell envelope</location>
    </subcellularLocation>
</comment>
<dbReference type="InterPro" id="IPR058626">
    <property type="entry name" value="MdtA-like_b-barrel"/>
</dbReference>
<evidence type="ECO:0000256" key="2">
    <source>
        <dbReference type="ARBA" id="ARBA00009477"/>
    </source>
</evidence>
<name>A0A5P2FWM3_9BACT</name>
<dbReference type="GO" id="GO:0022857">
    <property type="term" value="F:transmembrane transporter activity"/>
    <property type="evidence" value="ECO:0007669"/>
    <property type="project" value="InterPro"/>
</dbReference>
<dbReference type="InterPro" id="IPR058627">
    <property type="entry name" value="MdtA-like_C"/>
</dbReference>
<evidence type="ECO:0000259" key="5">
    <source>
        <dbReference type="Pfam" id="PF25917"/>
    </source>
</evidence>
<feature type="domain" description="Multidrug resistance protein MdtA-like barrel-sandwich hybrid" evidence="5">
    <location>
        <begin position="56"/>
        <end position="177"/>
    </location>
</feature>
<dbReference type="Gene3D" id="2.40.420.20">
    <property type="match status" value="1"/>
</dbReference>
<keyword evidence="9" id="KW-1185">Reference proteome</keyword>
<protein>
    <submittedName>
        <fullName evidence="8">Efflux RND transporter periplasmic adaptor subunit</fullName>
    </submittedName>
</protein>
<dbReference type="InterPro" id="IPR006143">
    <property type="entry name" value="RND_pump_MFP"/>
</dbReference>
<dbReference type="EMBL" id="CP044016">
    <property type="protein sequence ID" value="QES87924.1"/>
    <property type="molecule type" value="Genomic_DNA"/>
</dbReference>
<dbReference type="KEGG" id="arac:E0W69_004345"/>
<feature type="domain" description="Multidrug resistance protein MdtA-like C-terminal permuted SH3" evidence="7">
    <location>
        <begin position="274"/>
        <end position="332"/>
    </location>
</feature>
<dbReference type="Gene3D" id="2.40.30.170">
    <property type="match status" value="1"/>
</dbReference>
<reference evidence="8 9" key="1">
    <citation type="submission" date="2019-09" db="EMBL/GenBank/DDBJ databases">
        <title>Complete genome sequence of Arachidicoccus sp. B3-10 isolated from apple orchard soil.</title>
        <authorList>
            <person name="Kim H.S."/>
            <person name="Han K.-I."/>
            <person name="Suh M.K."/>
            <person name="Lee K.C."/>
            <person name="Eom M.K."/>
            <person name="Kim J.-S."/>
            <person name="Kang S.W."/>
            <person name="Sin Y."/>
            <person name="Lee J.-S."/>
        </authorList>
    </citation>
    <scope>NUCLEOTIDE SEQUENCE [LARGE SCALE GENOMIC DNA]</scope>
    <source>
        <strain evidence="8 9">B3-10</strain>
    </source>
</reference>
<comment type="similarity">
    <text evidence="2">Belongs to the membrane fusion protein (MFP) (TC 8.A.1) family.</text>
</comment>
<dbReference type="Proteomes" id="UP000292424">
    <property type="component" value="Chromosome"/>
</dbReference>
<dbReference type="Pfam" id="PF25917">
    <property type="entry name" value="BSH_RND"/>
    <property type="match status" value="1"/>
</dbReference>
<evidence type="ECO:0000313" key="9">
    <source>
        <dbReference type="Proteomes" id="UP000292424"/>
    </source>
</evidence>
<evidence type="ECO:0000313" key="8">
    <source>
        <dbReference type="EMBL" id="QES87924.1"/>
    </source>
</evidence>
<dbReference type="SUPFAM" id="SSF111369">
    <property type="entry name" value="HlyD-like secretion proteins"/>
    <property type="match status" value="1"/>
</dbReference>
<keyword evidence="3" id="KW-0175">Coiled coil</keyword>
<dbReference type="NCBIfam" id="TIGR01730">
    <property type="entry name" value="RND_mfp"/>
    <property type="match status" value="1"/>
</dbReference>
<evidence type="ECO:0000259" key="7">
    <source>
        <dbReference type="Pfam" id="PF25967"/>
    </source>
</evidence>